<protein>
    <submittedName>
        <fullName evidence="1">Uncharacterized protein</fullName>
    </submittedName>
</protein>
<gene>
    <name evidence="1" type="ORF">M8818_005049</name>
</gene>
<name>A0ACC3S9Y3_9PEZI</name>
<proteinExistence type="predicted"/>
<evidence type="ECO:0000313" key="2">
    <source>
        <dbReference type="Proteomes" id="UP001320706"/>
    </source>
</evidence>
<comment type="caution">
    <text evidence="1">The sequence shown here is derived from an EMBL/GenBank/DDBJ whole genome shotgun (WGS) entry which is preliminary data.</text>
</comment>
<dbReference type="Proteomes" id="UP001320706">
    <property type="component" value="Unassembled WGS sequence"/>
</dbReference>
<reference evidence="1" key="1">
    <citation type="submission" date="2024-02" db="EMBL/GenBank/DDBJ databases">
        <title>Metagenome Assembled Genome of Zalaria obscura JY119.</title>
        <authorList>
            <person name="Vighnesh L."/>
            <person name="Jagadeeshwari U."/>
            <person name="Venkata Ramana C."/>
            <person name="Sasikala C."/>
        </authorList>
    </citation>
    <scope>NUCLEOTIDE SEQUENCE</scope>
    <source>
        <strain evidence="1">JY119</strain>
    </source>
</reference>
<organism evidence="1 2">
    <name type="scientific">Zalaria obscura</name>
    <dbReference type="NCBI Taxonomy" id="2024903"/>
    <lineage>
        <taxon>Eukaryota</taxon>
        <taxon>Fungi</taxon>
        <taxon>Dikarya</taxon>
        <taxon>Ascomycota</taxon>
        <taxon>Pezizomycotina</taxon>
        <taxon>Dothideomycetes</taxon>
        <taxon>Dothideomycetidae</taxon>
        <taxon>Dothideales</taxon>
        <taxon>Zalariaceae</taxon>
        <taxon>Zalaria</taxon>
    </lineage>
</organism>
<accession>A0ACC3S9Y3</accession>
<sequence length="274" mass="31708">MASRFSLPEGDNTTNMPTPRPATPSPLQSLPPELRRMIWKYTVIYPDPIYIDTLPTALNTPPISQTCQGLRHEILPLYYTHNVFRSICLRYSAATFKSWVALLTTGPYSFANTCGTCTIRVQLTPRAAPMWDNFGAALEEIHTKFQRQDVLFVPEFYTFPDTEPAAQMFQHCLAIASALRSRDWYDVIDVLRLEPVFPPTCTRRWVFGIRDAWLPYKAGHEFHGLLMGEGVVEETQGVIERMYQMVKWKRIFWDTPLRRLISQEWDDPTRGLFP</sequence>
<keyword evidence="2" id="KW-1185">Reference proteome</keyword>
<dbReference type="EMBL" id="JAMKPW020000026">
    <property type="protein sequence ID" value="KAK8204610.1"/>
    <property type="molecule type" value="Genomic_DNA"/>
</dbReference>
<evidence type="ECO:0000313" key="1">
    <source>
        <dbReference type="EMBL" id="KAK8204610.1"/>
    </source>
</evidence>